<evidence type="ECO:0000313" key="1">
    <source>
        <dbReference type="EMBL" id="WXK76984.1"/>
    </source>
</evidence>
<dbReference type="EMBL" id="CP147982">
    <property type="protein sequence ID" value="WXK76984.1"/>
    <property type="molecule type" value="Genomic_DNA"/>
</dbReference>
<evidence type="ECO:0000313" key="2">
    <source>
        <dbReference type="Proteomes" id="UP001626628"/>
    </source>
</evidence>
<reference evidence="1 2" key="1">
    <citation type="submission" date="2024-03" db="EMBL/GenBank/DDBJ databases">
        <title>The complete genome of Streptomyces sirii sp.nov.</title>
        <authorList>
            <person name="Zakalyukina Y.V."/>
            <person name="Belik A.R."/>
            <person name="Biryukov M.V."/>
            <person name="Baturina O.A."/>
            <person name="Kabilov M.R."/>
        </authorList>
    </citation>
    <scope>NUCLEOTIDE SEQUENCE [LARGE SCALE GENOMIC DNA]</scope>
    <source>
        <strain evidence="1 2">BP-8</strain>
    </source>
</reference>
<gene>
    <name evidence="1" type="ORF">WAB15_13795</name>
</gene>
<organism evidence="1 2">
    <name type="scientific">Streptomyces sirii</name>
    <dbReference type="NCBI Taxonomy" id="3127701"/>
    <lineage>
        <taxon>Bacteria</taxon>
        <taxon>Bacillati</taxon>
        <taxon>Actinomycetota</taxon>
        <taxon>Actinomycetes</taxon>
        <taxon>Kitasatosporales</taxon>
        <taxon>Streptomycetaceae</taxon>
        <taxon>Streptomyces</taxon>
    </lineage>
</organism>
<sequence length="204" mass="22935">MTIAALPDLNNTTDPRRLKLFHGYRHLITPLRHNGWRTDVELSRGEPHLRAELGDGTELITTSVNGLPDDPNEATGWSVVRLDTEDQTRHAILYDSTPDGPQSHHGNRLITLFHRLGAMQAPKSTERLVVSTTYTALYSGYHHQNTGSETPGEAIARFFECSGWLVANDGYQQVWERPESEGYPLAIFEKDGHITTVRVMPSYD</sequence>
<accession>A0ABZ2QRV4</accession>
<protein>
    <submittedName>
        <fullName evidence="1">Uncharacterized protein</fullName>
    </submittedName>
</protein>
<keyword evidence="2" id="KW-1185">Reference proteome</keyword>
<name>A0ABZ2QRV4_9ACTN</name>
<proteinExistence type="predicted"/>
<dbReference type="RefSeq" id="WP_407286409.1">
    <property type="nucleotide sequence ID" value="NZ_CP147982.1"/>
</dbReference>
<dbReference type="Proteomes" id="UP001626628">
    <property type="component" value="Chromosome"/>
</dbReference>